<evidence type="ECO:0000256" key="1">
    <source>
        <dbReference type="ARBA" id="ARBA00006271"/>
    </source>
</evidence>
<dbReference type="Gene3D" id="3.40.50.300">
    <property type="entry name" value="P-loop containing nucleotide triphosphate hydrolases"/>
    <property type="match status" value="1"/>
</dbReference>
<sequence>MLRLHCGRYTFCRVIALQVSVIGTASPRRLSGCLTQSRRDERDRGGELRVGWTLRCVSPVSFCDGGLCSSLSHSAVVCRPAMDRIVAHFSFFERFVGYRGIRPRPIALATMIPLSLRLTHALFDAPFANQSISQLNCRHRALTCADLLPARYMCTTLTISVFETPDSKRVSRAVAKRLSQVVRPRGFPFPLSPPPDDDRPHGTAGNFQSGRHPIVETIGSVEPLAPNDVYRDGSSSFQIIQSPNMSGNSTCLPQVGLLTVLAMCRCFVPAEYANFRRATLLPLVRIF</sequence>
<evidence type="ECO:0000256" key="4">
    <source>
        <dbReference type="ARBA" id="ARBA00023125"/>
    </source>
</evidence>
<dbReference type="AlphaFoldDB" id="A0A8H7CF21"/>
<dbReference type="OrthoDB" id="3053637at2759"/>
<evidence type="ECO:0000256" key="3">
    <source>
        <dbReference type="ARBA" id="ARBA00022840"/>
    </source>
</evidence>
<gene>
    <name evidence="7" type="ORF">MVEN_02311700</name>
</gene>
<name>A0A8H7CF21_9AGAR</name>
<dbReference type="GO" id="GO:0006298">
    <property type="term" value="P:mismatch repair"/>
    <property type="evidence" value="ECO:0007669"/>
    <property type="project" value="InterPro"/>
</dbReference>
<keyword evidence="8" id="KW-1185">Reference proteome</keyword>
<keyword evidence="4" id="KW-0238">DNA-binding</keyword>
<dbReference type="PANTHER" id="PTHR11361:SF21">
    <property type="entry name" value="MUTS PROTEIN HOMOLOG 4"/>
    <property type="match status" value="1"/>
</dbReference>
<dbReference type="GO" id="GO:0005524">
    <property type="term" value="F:ATP binding"/>
    <property type="evidence" value="ECO:0007669"/>
    <property type="project" value="UniProtKB-KW"/>
</dbReference>
<dbReference type="GO" id="GO:0005634">
    <property type="term" value="C:nucleus"/>
    <property type="evidence" value="ECO:0007669"/>
    <property type="project" value="TreeGrafter"/>
</dbReference>
<keyword evidence="3" id="KW-0067">ATP-binding</keyword>
<dbReference type="InterPro" id="IPR045076">
    <property type="entry name" value="MutS"/>
</dbReference>
<reference evidence="7" key="1">
    <citation type="submission" date="2020-05" db="EMBL/GenBank/DDBJ databases">
        <title>Mycena genomes resolve the evolution of fungal bioluminescence.</title>
        <authorList>
            <person name="Tsai I.J."/>
        </authorList>
    </citation>
    <scope>NUCLEOTIDE SEQUENCE</scope>
    <source>
        <strain evidence="7">CCC161011</strain>
    </source>
</reference>
<dbReference type="EMBL" id="JACAZI010000027">
    <property type="protein sequence ID" value="KAF7334061.1"/>
    <property type="molecule type" value="Genomic_DNA"/>
</dbReference>
<dbReference type="InterPro" id="IPR000432">
    <property type="entry name" value="DNA_mismatch_repair_MutS_C"/>
</dbReference>
<evidence type="ECO:0000313" key="8">
    <source>
        <dbReference type="Proteomes" id="UP000620124"/>
    </source>
</evidence>
<keyword evidence="2" id="KW-0547">Nucleotide-binding</keyword>
<dbReference type="GO" id="GO:0140664">
    <property type="term" value="F:ATP-dependent DNA damage sensor activity"/>
    <property type="evidence" value="ECO:0007669"/>
    <property type="project" value="InterPro"/>
</dbReference>
<proteinExistence type="inferred from homology"/>
<dbReference type="PANTHER" id="PTHR11361">
    <property type="entry name" value="DNA MISMATCH REPAIR PROTEIN MUTS FAMILY MEMBER"/>
    <property type="match status" value="1"/>
</dbReference>
<protein>
    <submittedName>
        <fullName evidence="7">DNA-MISMATCH-REPAIR-2 domain-containing protein</fullName>
    </submittedName>
</protein>
<accession>A0A8H7CF21</accession>
<dbReference type="InterPro" id="IPR027417">
    <property type="entry name" value="P-loop_NTPase"/>
</dbReference>
<evidence type="ECO:0000259" key="6">
    <source>
        <dbReference type="Pfam" id="PF00488"/>
    </source>
</evidence>
<evidence type="ECO:0000256" key="5">
    <source>
        <dbReference type="SAM" id="MobiDB-lite"/>
    </source>
</evidence>
<dbReference type="GO" id="GO:0030983">
    <property type="term" value="F:mismatched DNA binding"/>
    <property type="evidence" value="ECO:0007669"/>
    <property type="project" value="InterPro"/>
</dbReference>
<dbReference type="Proteomes" id="UP000620124">
    <property type="component" value="Unassembled WGS sequence"/>
</dbReference>
<organism evidence="7 8">
    <name type="scientific">Mycena venus</name>
    <dbReference type="NCBI Taxonomy" id="2733690"/>
    <lineage>
        <taxon>Eukaryota</taxon>
        <taxon>Fungi</taxon>
        <taxon>Dikarya</taxon>
        <taxon>Basidiomycota</taxon>
        <taxon>Agaricomycotina</taxon>
        <taxon>Agaricomycetes</taxon>
        <taxon>Agaricomycetidae</taxon>
        <taxon>Agaricales</taxon>
        <taxon>Marasmiineae</taxon>
        <taxon>Mycenaceae</taxon>
        <taxon>Mycena</taxon>
    </lineage>
</organism>
<feature type="region of interest" description="Disordered" evidence="5">
    <location>
        <begin position="189"/>
        <end position="209"/>
    </location>
</feature>
<dbReference type="SUPFAM" id="SSF52540">
    <property type="entry name" value="P-loop containing nucleoside triphosphate hydrolases"/>
    <property type="match status" value="1"/>
</dbReference>
<comment type="caution">
    <text evidence="7">The sequence shown here is derived from an EMBL/GenBank/DDBJ whole genome shotgun (WGS) entry which is preliminary data.</text>
</comment>
<feature type="domain" description="DNA mismatch repair proteins mutS family" evidence="6">
    <location>
        <begin position="239"/>
        <end position="276"/>
    </location>
</feature>
<dbReference type="Pfam" id="PF00488">
    <property type="entry name" value="MutS_V"/>
    <property type="match status" value="1"/>
</dbReference>
<evidence type="ECO:0000256" key="2">
    <source>
        <dbReference type="ARBA" id="ARBA00022741"/>
    </source>
</evidence>
<evidence type="ECO:0000313" key="7">
    <source>
        <dbReference type="EMBL" id="KAF7334061.1"/>
    </source>
</evidence>
<dbReference type="GO" id="GO:0007131">
    <property type="term" value="P:reciprocal meiotic recombination"/>
    <property type="evidence" value="ECO:0007669"/>
    <property type="project" value="TreeGrafter"/>
</dbReference>
<comment type="similarity">
    <text evidence="1">Belongs to the DNA mismatch repair MutS family.</text>
</comment>